<dbReference type="Pfam" id="PF04749">
    <property type="entry name" value="PLAC8"/>
    <property type="match status" value="1"/>
</dbReference>
<sequence length="278" mass="31956">MLRFLQMLIFFGLNQVTTVAKTMCNQDYYGNCIEDKCVTWFDGNHTCDIIYENNTLVNMTCSDTLCKGNNHAPLCIKPGYHLNSTCDLVPDTYEMFLILPLFFTVQLFGFVFVSIYCAPLQRFSTKLTEIDKDMGTTCLTFWCPCITFGEIFQHIYDVPSVFGCLLYTFCGSFRCCFSVLNRWGIRKKYNINGEPDKDFILDVCIHCWAHPCALCQERRELMIYRNDIESRLHSPIVPQRTHPSQQSEPPAIMVMASRVDNKPVVINASLLDTVSNNE</sequence>
<keyword evidence="1" id="KW-1133">Transmembrane helix</keyword>
<accession>A0A6C0F6C6</accession>
<dbReference type="PANTHER" id="PTHR15907">
    <property type="entry name" value="DUF614 FAMILY PROTEIN-RELATED"/>
    <property type="match status" value="1"/>
</dbReference>
<keyword evidence="1" id="KW-0812">Transmembrane</keyword>
<keyword evidence="1" id="KW-0472">Membrane</keyword>
<evidence type="ECO:0000256" key="1">
    <source>
        <dbReference type="SAM" id="Phobius"/>
    </source>
</evidence>
<evidence type="ECO:0000313" key="2">
    <source>
        <dbReference type="EMBL" id="QHT36704.1"/>
    </source>
</evidence>
<reference evidence="2" key="1">
    <citation type="journal article" date="2020" name="Nature">
        <title>Giant virus diversity and host interactions through global metagenomics.</title>
        <authorList>
            <person name="Schulz F."/>
            <person name="Roux S."/>
            <person name="Paez-Espino D."/>
            <person name="Jungbluth S."/>
            <person name="Walsh D.A."/>
            <person name="Denef V.J."/>
            <person name="McMahon K.D."/>
            <person name="Konstantinidis K.T."/>
            <person name="Eloe-Fadrosh E.A."/>
            <person name="Kyrpides N.C."/>
            <person name="Woyke T."/>
        </authorList>
    </citation>
    <scope>NUCLEOTIDE SEQUENCE</scope>
    <source>
        <strain evidence="2">GVMAG-S-ERX555967-130</strain>
    </source>
</reference>
<proteinExistence type="predicted"/>
<dbReference type="EMBL" id="MN738786">
    <property type="protein sequence ID" value="QHT36704.1"/>
    <property type="molecule type" value="Genomic_DNA"/>
</dbReference>
<feature type="transmembrane region" description="Helical" evidence="1">
    <location>
        <begin position="97"/>
        <end position="118"/>
    </location>
</feature>
<dbReference type="AlphaFoldDB" id="A0A6C0F6C6"/>
<organism evidence="2">
    <name type="scientific">viral metagenome</name>
    <dbReference type="NCBI Taxonomy" id="1070528"/>
    <lineage>
        <taxon>unclassified sequences</taxon>
        <taxon>metagenomes</taxon>
        <taxon>organismal metagenomes</taxon>
    </lineage>
</organism>
<name>A0A6C0F6C6_9ZZZZ</name>
<dbReference type="NCBIfam" id="TIGR01571">
    <property type="entry name" value="A_thal_Cys_rich"/>
    <property type="match status" value="1"/>
</dbReference>
<protein>
    <submittedName>
        <fullName evidence="2">Uncharacterized protein</fullName>
    </submittedName>
</protein>
<dbReference type="InterPro" id="IPR006461">
    <property type="entry name" value="PLAC_motif_containing"/>
</dbReference>